<gene>
    <name evidence="2" type="ORF">C8N24_4635</name>
</gene>
<dbReference type="Proteomes" id="UP000278962">
    <property type="component" value="Unassembled WGS sequence"/>
</dbReference>
<sequence>MTGDPNVFEPEWQDGTPPGVRGQMVGAAAGATELGATVYELEPGVAVSPYHVHHGNEELLIVLSGRPRLRTPDGERELVPGAVVAFPRGPDGAHRVAAGSEPARVLLVSTMHFPEIAEHLSTGATLTMSSPGVGKAFGADGERPFADLYREAIERDASTS</sequence>
<reference evidence="2 3" key="1">
    <citation type="submission" date="2018-10" db="EMBL/GenBank/DDBJ databases">
        <title>Genomic Encyclopedia of Archaeal and Bacterial Type Strains, Phase II (KMG-II): from individual species to whole genera.</title>
        <authorList>
            <person name="Goeker M."/>
        </authorList>
    </citation>
    <scope>NUCLEOTIDE SEQUENCE [LARGE SCALE GENOMIC DNA]</scope>
    <source>
        <strain evidence="2 3">DSM 14954</strain>
    </source>
</reference>
<dbReference type="InterPro" id="IPR011051">
    <property type="entry name" value="RmlC_Cupin_sf"/>
</dbReference>
<dbReference type="Pfam" id="PF07883">
    <property type="entry name" value="Cupin_2"/>
    <property type="match status" value="1"/>
</dbReference>
<dbReference type="Gene3D" id="2.60.120.10">
    <property type="entry name" value="Jelly Rolls"/>
    <property type="match status" value="1"/>
</dbReference>
<keyword evidence="3" id="KW-1185">Reference proteome</keyword>
<feature type="domain" description="Cupin type-2" evidence="1">
    <location>
        <begin position="38"/>
        <end position="108"/>
    </location>
</feature>
<dbReference type="AlphaFoldDB" id="A0A660KY43"/>
<organism evidence="2 3">
    <name type="scientific">Solirubrobacter pauli</name>
    <dbReference type="NCBI Taxonomy" id="166793"/>
    <lineage>
        <taxon>Bacteria</taxon>
        <taxon>Bacillati</taxon>
        <taxon>Actinomycetota</taxon>
        <taxon>Thermoleophilia</taxon>
        <taxon>Solirubrobacterales</taxon>
        <taxon>Solirubrobacteraceae</taxon>
        <taxon>Solirubrobacter</taxon>
    </lineage>
</organism>
<evidence type="ECO:0000313" key="3">
    <source>
        <dbReference type="Proteomes" id="UP000278962"/>
    </source>
</evidence>
<dbReference type="OrthoDB" id="9090296at2"/>
<proteinExistence type="predicted"/>
<evidence type="ECO:0000259" key="1">
    <source>
        <dbReference type="Pfam" id="PF07883"/>
    </source>
</evidence>
<dbReference type="InterPro" id="IPR014710">
    <property type="entry name" value="RmlC-like_jellyroll"/>
</dbReference>
<evidence type="ECO:0000313" key="2">
    <source>
        <dbReference type="EMBL" id="RKQ86621.1"/>
    </source>
</evidence>
<comment type="caution">
    <text evidence="2">The sequence shown here is derived from an EMBL/GenBank/DDBJ whole genome shotgun (WGS) entry which is preliminary data.</text>
</comment>
<dbReference type="SUPFAM" id="SSF51182">
    <property type="entry name" value="RmlC-like cupins"/>
    <property type="match status" value="1"/>
</dbReference>
<name>A0A660KY43_9ACTN</name>
<dbReference type="EMBL" id="RBIL01000002">
    <property type="protein sequence ID" value="RKQ86621.1"/>
    <property type="molecule type" value="Genomic_DNA"/>
</dbReference>
<dbReference type="InterPro" id="IPR013096">
    <property type="entry name" value="Cupin_2"/>
</dbReference>
<protein>
    <submittedName>
        <fullName evidence="2">Putative cupin superfamily protein</fullName>
    </submittedName>
</protein>
<dbReference type="RefSeq" id="WP_121254502.1">
    <property type="nucleotide sequence ID" value="NZ_RBIL01000002.1"/>
</dbReference>
<accession>A0A660KY43</accession>